<organism evidence="2 3">
    <name type="scientific">Devosia subaequoris</name>
    <dbReference type="NCBI Taxonomy" id="395930"/>
    <lineage>
        <taxon>Bacteria</taxon>
        <taxon>Pseudomonadati</taxon>
        <taxon>Pseudomonadota</taxon>
        <taxon>Alphaproteobacteria</taxon>
        <taxon>Hyphomicrobiales</taxon>
        <taxon>Devosiaceae</taxon>
        <taxon>Devosia</taxon>
    </lineage>
</organism>
<evidence type="ECO:0000313" key="3">
    <source>
        <dbReference type="Proteomes" id="UP000547011"/>
    </source>
</evidence>
<reference evidence="2 3" key="1">
    <citation type="submission" date="2020-08" db="EMBL/GenBank/DDBJ databases">
        <title>Genomic Encyclopedia of Type Strains, Phase IV (KMG-IV): sequencing the most valuable type-strain genomes for metagenomic binning, comparative biology and taxonomic classification.</title>
        <authorList>
            <person name="Goeker M."/>
        </authorList>
    </citation>
    <scope>NUCLEOTIDE SEQUENCE [LARGE SCALE GENOMIC DNA]</scope>
    <source>
        <strain evidence="2 3">DSM 23447</strain>
    </source>
</reference>
<keyword evidence="3" id="KW-1185">Reference proteome</keyword>
<dbReference type="RefSeq" id="WP_183312107.1">
    <property type="nucleotide sequence ID" value="NZ_JACIEW010000007.1"/>
</dbReference>
<gene>
    <name evidence="2" type="ORF">GGR20_002972</name>
</gene>
<dbReference type="PANTHER" id="PTHR30565">
    <property type="entry name" value="PROTEIN YCIF"/>
    <property type="match status" value="1"/>
</dbReference>
<comment type="caution">
    <text evidence="2">The sequence shown here is derived from an EMBL/GenBank/DDBJ whole genome shotgun (WGS) entry which is preliminary data.</text>
</comment>
<protein>
    <submittedName>
        <fullName evidence="2">Ferritin-like metal-binding protein YciE</fullName>
    </submittedName>
</protein>
<dbReference type="Proteomes" id="UP000547011">
    <property type="component" value="Unassembled WGS sequence"/>
</dbReference>
<proteinExistence type="predicted"/>
<dbReference type="AlphaFoldDB" id="A0A7W6IP90"/>
<dbReference type="EMBL" id="JACIEW010000007">
    <property type="protein sequence ID" value="MBB4053315.1"/>
    <property type="molecule type" value="Genomic_DNA"/>
</dbReference>
<dbReference type="PANTHER" id="PTHR30565:SF9">
    <property type="entry name" value="PROTEIN YCIF"/>
    <property type="match status" value="1"/>
</dbReference>
<dbReference type="Pfam" id="PF05974">
    <property type="entry name" value="DUF892"/>
    <property type="match status" value="1"/>
</dbReference>
<sequence length="168" mass="18544">MPNTKDIYTTGLRNAHAMENQALSILRPQVKRIEHYPEVAERIEQHIGETEKQIERLDQLLERVDGDRSALKDTALSMAGSMAAIGHTMAPDEIVKNSFANFAFENYEIAAYKSLVALAEGSGQADAVSLLQANLDEELAMAEWLDKHIQPLTMRYASLSSGGVDAKN</sequence>
<dbReference type="SUPFAM" id="SSF47240">
    <property type="entry name" value="Ferritin-like"/>
    <property type="match status" value="1"/>
</dbReference>
<keyword evidence="1" id="KW-0175">Coiled coil</keyword>
<dbReference type="Gene3D" id="1.20.1260.10">
    <property type="match status" value="1"/>
</dbReference>
<dbReference type="InterPro" id="IPR010287">
    <property type="entry name" value="DUF892_YciF-like"/>
</dbReference>
<accession>A0A7W6IP90</accession>
<dbReference type="InterPro" id="IPR047114">
    <property type="entry name" value="YciF"/>
</dbReference>
<evidence type="ECO:0000313" key="2">
    <source>
        <dbReference type="EMBL" id="MBB4053315.1"/>
    </source>
</evidence>
<dbReference type="InterPro" id="IPR009078">
    <property type="entry name" value="Ferritin-like_SF"/>
</dbReference>
<name>A0A7W6IP90_9HYPH</name>
<feature type="coiled-coil region" evidence="1">
    <location>
        <begin position="40"/>
        <end position="67"/>
    </location>
</feature>
<dbReference type="InterPro" id="IPR012347">
    <property type="entry name" value="Ferritin-like"/>
</dbReference>
<evidence type="ECO:0000256" key="1">
    <source>
        <dbReference type="SAM" id="Coils"/>
    </source>
</evidence>